<dbReference type="SUPFAM" id="SSF47323">
    <property type="entry name" value="Anticodon-binding domain of a subclass of class I aminoacyl-tRNA synthetases"/>
    <property type="match status" value="1"/>
</dbReference>
<comment type="catalytic activity">
    <reaction evidence="10 11">
        <text>tRNA(Arg) + L-arginine + ATP = L-arginyl-tRNA(Arg) + AMP + diphosphate</text>
        <dbReference type="Rhea" id="RHEA:20301"/>
        <dbReference type="Rhea" id="RHEA-COMP:9658"/>
        <dbReference type="Rhea" id="RHEA-COMP:9673"/>
        <dbReference type="ChEBI" id="CHEBI:30616"/>
        <dbReference type="ChEBI" id="CHEBI:32682"/>
        <dbReference type="ChEBI" id="CHEBI:33019"/>
        <dbReference type="ChEBI" id="CHEBI:78442"/>
        <dbReference type="ChEBI" id="CHEBI:78513"/>
        <dbReference type="ChEBI" id="CHEBI:456215"/>
        <dbReference type="EC" id="6.1.1.19"/>
    </reaction>
</comment>
<evidence type="ECO:0000256" key="7">
    <source>
        <dbReference type="ARBA" id="ARBA00022840"/>
    </source>
</evidence>
<dbReference type="Proteomes" id="UP000321933">
    <property type="component" value="Unassembled WGS sequence"/>
</dbReference>
<keyword evidence="16" id="KW-1185">Reference proteome</keyword>
<dbReference type="SUPFAM" id="SSF52374">
    <property type="entry name" value="Nucleotidylyl transferase"/>
    <property type="match status" value="1"/>
</dbReference>
<dbReference type="GO" id="GO:0004814">
    <property type="term" value="F:arginine-tRNA ligase activity"/>
    <property type="evidence" value="ECO:0007669"/>
    <property type="project" value="UniProtKB-UniRule"/>
</dbReference>
<dbReference type="Gene3D" id="1.10.730.10">
    <property type="entry name" value="Isoleucyl-tRNA Synthetase, Domain 1"/>
    <property type="match status" value="1"/>
</dbReference>
<protein>
    <recommendedName>
        <fullName evidence="11">Arginine--tRNA ligase</fullName>
        <ecNumber evidence="11">6.1.1.19</ecNumber>
    </recommendedName>
    <alternativeName>
        <fullName evidence="11">Arginyl-tRNA synthetase</fullName>
        <shortName evidence="11">ArgRS</shortName>
    </alternativeName>
</protein>
<evidence type="ECO:0000256" key="10">
    <source>
        <dbReference type="ARBA" id="ARBA00049339"/>
    </source>
</evidence>
<dbReference type="InterPro" id="IPR001412">
    <property type="entry name" value="aa-tRNA-synth_I_CS"/>
</dbReference>
<proteinExistence type="inferred from homology"/>
<dbReference type="InterPro" id="IPR035684">
    <property type="entry name" value="ArgRS_core"/>
</dbReference>
<evidence type="ECO:0000313" key="15">
    <source>
        <dbReference type="EMBL" id="TXS92570.1"/>
    </source>
</evidence>
<dbReference type="PRINTS" id="PR01038">
    <property type="entry name" value="TRNASYNTHARG"/>
</dbReference>
<dbReference type="SUPFAM" id="SSF55190">
    <property type="entry name" value="Arginyl-tRNA synthetase (ArgRS), N-terminal 'additional' domain"/>
    <property type="match status" value="1"/>
</dbReference>
<comment type="subcellular location">
    <subcellularLocation>
        <location evidence="1 11">Cytoplasm</location>
    </subcellularLocation>
</comment>
<dbReference type="GO" id="GO:0005737">
    <property type="term" value="C:cytoplasm"/>
    <property type="evidence" value="ECO:0007669"/>
    <property type="project" value="UniProtKB-SubCell"/>
</dbReference>
<evidence type="ECO:0000256" key="11">
    <source>
        <dbReference type="HAMAP-Rule" id="MF_00123"/>
    </source>
</evidence>
<keyword evidence="5 11" id="KW-0436">Ligase</keyword>
<keyword evidence="9 11" id="KW-0030">Aminoacyl-tRNA synthetase</keyword>
<keyword evidence="7 11" id="KW-0067">ATP-binding</keyword>
<dbReference type="SMART" id="SM00836">
    <property type="entry name" value="DALR_1"/>
    <property type="match status" value="1"/>
</dbReference>
<dbReference type="PROSITE" id="PS00178">
    <property type="entry name" value="AA_TRNA_LIGASE_I"/>
    <property type="match status" value="1"/>
</dbReference>
<evidence type="ECO:0000256" key="1">
    <source>
        <dbReference type="ARBA" id="ARBA00004496"/>
    </source>
</evidence>
<comment type="caution">
    <text evidence="15">The sequence shown here is derived from an EMBL/GenBank/DDBJ whole genome shotgun (WGS) entry which is preliminary data.</text>
</comment>
<accession>A0A5C8ZYH1</accession>
<keyword evidence="8 11" id="KW-0648">Protein biosynthesis</keyword>
<dbReference type="InterPro" id="IPR009080">
    <property type="entry name" value="tRNAsynth_Ia_anticodon-bd"/>
</dbReference>
<dbReference type="EC" id="6.1.1.19" evidence="11"/>
<dbReference type="PANTHER" id="PTHR11956">
    <property type="entry name" value="ARGINYL-TRNA SYNTHETASE"/>
    <property type="match status" value="1"/>
</dbReference>
<feature type="domain" description="DALR anticodon binding" evidence="13">
    <location>
        <begin position="440"/>
        <end position="561"/>
    </location>
</feature>
<dbReference type="InterPro" id="IPR008909">
    <property type="entry name" value="DALR_anticod-bd"/>
</dbReference>
<keyword evidence="4 11" id="KW-0963">Cytoplasm</keyword>
<dbReference type="PANTHER" id="PTHR11956:SF5">
    <property type="entry name" value="ARGININE--TRNA LIGASE, CYTOPLASMIC"/>
    <property type="match status" value="1"/>
</dbReference>
<evidence type="ECO:0000256" key="5">
    <source>
        <dbReference type="ARBA" id="ARBA00022598"/>
    </source>
</evidence>
<dbReference type="Pfam" id="PF03485">
    <property type="entry name" value="Arg_tRNA_synt_N"/>
    <property type="match status" value="1"/>
</dbReference>
<dbReference type="FunFam" id="3.30.1360.70:FF:000003">
    <property type="entry name" value="Arginine--tRNA ligase"/>
    <property type="match status" value="1"/>
</dbReference>
<evidence type="ECO:0000256" key="12">
    <source>
        <dbReference type="RuleBase" id="RU363038"/>
    </source>
</evidence>
<gene>
    <name evidence="11" type="primary">argS</name>
    <name evidence="15" type="ORF">FVW59_09155</name>
</gene>
<organism evidence="15 16">
    <name type="scientific">Parahaliea aestuarii</name>
    <dbReference type="NCBI Taxonomy" id="1852021"/>
    <lineage>
        <taxon>Bacteria</taxon>
        <taxon>Pseudomonadati</taxon>
        <taxon>Pseudomonadota</taxon>
        <taxon>Gammaproteobacteria</taxon>
        <taxon>Cellvibrionales</taxon>
        <taxon>Halieaceae</taxon>
        <taxon>Parahaliea</taxon>
    </lineage>
</organism>
<dbReference type="SMART" id="SM01016">
    <property type="entry name" value="Arg_tRNA_synt_N"/>
    <property type="match status" value="1"/>
</dbReference>
<comment type="subunit">
    <text evidence="3 11">Monomer.</text>
</comment>
<dbReference type="InterPro" id="IPR014729">
    <property type="entry name" value="Rossmann-like_a/b/a_fold"/>
</dbReference>
<sequence>MKQELSALIQQALDALQAQGVLPADTTPDIQIDRTRDPAHGDLASNVALTLAKAAGKNPRELAGLICAALPAAGFVKATEVAGPGFINFFLSEASSLAVVQRILEQGERFGCSNEGEGRKVQVEFVSANPTGPLHVGHGRGAAVGDSLCRLLAATGWDVSSEFYYNDAGAQISNLALSVQARCKGLGPDDANWPEDGYRGDYIKDVASAYMAGEKIDAEDRHVTGAADADDLDAIRDFAVAYLRREQDLDLKAFGVHFDVYFLESSLYQSGAVEKTVENLIAKGHTYEQDGALWLRTTDFGDDKDRVMRKREGGYTYFLPDVAYHQNKWQRGFSRVINEQGADHHSTVTRVRAGLQALDAGIPEGWPEYVLHQMVMVMRGGQEVKLSKRAGSYVTLRDLIDEVGRDATRYFLVARGPGSQITFDIDLALSQSNDNPVYYIQYAHARVCSVLRKLEEAGGQWRAEDGLAQLERLGEEHEAALLKQLDKYPEVVANAARNSEPHTVATYLRELAGDFHTYYNAHKVLDDDTALRDARLALSVAVKQVIANGLALLGVSAPESM</sequence>
<evidence type="ECO:0000259" key="13">
    <source>
        <dbReference type="SMART" id="SM00836"/>
    </source>
</evidence>
<dbReference type="Gene3D" id="3.30.1360.70">
    <property type="entry name" value="Arginyl tRNA synthetase N-terminal domain"/>
    <property type="match status" value="1"/>
</dbReference>
<dbReference type="EMBL" id="VRYZ01000003">
    <property type="protein sequence ID" value="TXS92570.1"/>
    <property type="molecule type" value="Genomic_DNA"/>
</dbReference>
<evidence type="ECO:0000256" key="4">
    <source>
        <dbReference type="ARBA" id="ARBA00022490"/>
    </source>
</evidence>
<evidence type="ECO:0000256" key="9">
    <source>
        <dbReference type="ARBA" id="ARBA00023146"/>
    </source>
</evidence>
<evidence type="ECO:0000256" key="6">
    <source>
        <dbReference type="ARBA" id="ARBA00022741"/>
    </source>
</evidence>
<dbReference type="Pfam" id="PF00750">
    <property type="entry name" value="tRNA-synt_1d"/>
    <property type="match status" value="1"/>
</dbReference>
<evidence type="ECO:0000259" key="14">
    <source>
        <dbReference type="SMART" id="SM01016"/>
    </source>
</evidence>
<dbReference type="OrthoDB" id="9803211at2"/>
<dbReference type="CDD" id="cd07956">
    <property type="entry name" value="Anticodon_Ia_Arg"/>
    <property type="match status" value="1"/>
</dbReference>
<dbReference type="AlphaFoldDB" id="A0A5C8ZYH1"/>
<dbReference type="InterPro" id="IPR005148">
    <property type="entry name" value="Arg-tRNA-synth_N"/>
</dbReference>
<dbReference type="RefSeq" id="WP_148063941.1">
    <property type="nucleotide sequence ID" value="NZ_VRYZ01000003.1"/>
</dbReference>
<dbReference type="NCBIfam" id="TIGR00456">
    <property type="entry name" value="argS"/>
    <property type="match status" value="1"/>
</dbReference>
<dbReference type="HAMAP" id="MF_00123">
    <property type="entry name" value="Arg_tRNA_synth"/>
    <property type="match status" value="1"/>
</dbReference>
<dbReference type="GO" id="GO:0005524">
    <property type="term" value="F:ATP binding"/>
    <property type="evidence" value="ECO:0007669"/>
    <property type="project" value="UniProtKB-UniRule"/>
</dbReference>
<dbReference type="CDD" id="cd00671">
    <property type="entry name" value="ArgRS_core"/>
    <property type="match status" value="1"/>
</dbReference>
<comment type="similarity">
    <text evidence="2 11 12">Belongs to the class-I aminoacyl-tRNA synthetase family.</text>
</comment>
<evidence type="ECO:0000256" key="2">
    <source>
        <dbReference type="ARBA" id="ARBA00005594"/>
    </source>
</evidence>
<dbReference type="InterPro" id="IPR001278">
    <property type="entry name" value="Arg-tRNA-ligase"/>
</dbReference>
<evidence type="ECO:0000256" key="3">
    <source>
        <dbReference type="ARBA" id="ARBA00011245"/>
    </source>
</evidence>
<dbReference type="FunFam" id="1.10.730.10:FF:000008">
    <property type="entry name" value="Arginine--tRNA ligase"/>
    <property type="match status" value="1"/>
</dbReference>
<feature type="domain" description="Arginyl tRNA synthetase N-terminal" evidence="14">
    <location>
        <begin position="3"/>
        <end position="91"/>
    </location>
</feature>
<dbReference type="Pfam" id="PF05746">
    <property type="entry name" value="DALR_1"/>
    <property type="match status" value="1"/>
</dbReference>
<feature type="short sequence motif" description="'HIGH' region" evidence="11">
    <location>
        <begin position="128"/>
        <end position="138"/>
    </location>
</feature>
<dbReference type="FunFam" id="3.40.50.620:FF:000062">
    <property type="entry name" value="Arginine--tRNA ligase"/>
    <property type="match status" value="1"/>
</dbReference>
<evidence type="ECO:0000313" key="16">
    <source>
        <dbReference type="Proteomes" id="UP000321933"/>
    </source>
</evidence>
<dbReference type="GO" id="GO:0006420">
    <property type="term" value="P:arginyl-tRNA aminoacylation"/>
    <property type="evidence" value="ECO:0007669"/>
    <property type="project" value="UniProtKB-UniRule"/>
</dbReference>
<keyword evidence="6 11" id="KW-0547">Nucleotide-binding</keyword>
<dbReference type="Gene3D" id="3.40.50.620">
    <property type="entry name" value="HUPs"/>
    <property type="match status" value="1"/>
</dbReference>
<reference evidence="15 16" key="1">
    <citation type="submission" date="2019-08" db="EMBL/GenBank/DDBJ databases">
        <title>Parahaliea maris sp. nov., isolated from the surface seawater.</title>
        <authorList>
            <person name="Liu Y."/>
        </authorList>
    </citation>
    <scope>NUCLEOTIDE SEQUENCE [LARGE SCALE GENOMIC DNA]</scope>
    <source>
        <strain evidence="15 16">S2-26</strain>
    </source>
</reference>
<name>A0A5C8ZYH1_9GAMM</name>
<evidence type="ECO:0000256" key="8">
    <source>
        <dbReference type="ARBA" id="ARBA00022917"/>
    </source>
</evidence>
<dbReference type="InterPro" id="IPR036695">
    <property type="entry name" value="Arg-tRNA-synth_N_sf"/>
</dbReference>